<proteinExistence type="predicted"/>
<evidence type="ECO:0000313" key="1">
    <source>
        <dbReference type="EMBL" id="MEA5402743.1"/>
    </source>
</evidence>
<reference evidence="1 2" key="1">
    <citation type="submission" date="2023-12" db="EMBL/GenBank/DDBJ databases">
        <title>Novel species of the genus Arcicella isolated from rivers.</title>
        <authorList>
            <person name="Lu H."/>
        </authorList>
    </citation>
    <scope>NUCLEOTIDE SEQUENCE [LARGE SCALE GENOMIC DNA]</scope>
    <source>
        <strain evidence="1 2">DC2W</strain>
    </source>
</reference>
<dbReference type="InterPro" id="IPR029058">
    <property type="entry name" value="AB_hydrolase_fold"/>
</dbReference>
<protein>
    <submittedName>
        <fullName evidence="1">Uncharacterized protein</fullName>
    </submittedName>
</protein>
<dbReference type="SUPFAM" id="SSF53474">
    <property type="entry name" value="alpha/beta-Hydrolases"/>
    <property type="match status" value="1"/>
</dbReference>
<dbReference type="Proteomes" id="UP001303899">
    <property type="component" value="Unassembled WGS sequence"/>
</dbReference>
<dbReference type="RefSeq" id="WP_323327589.1">
    <property type="nucleotide sequence ID" value="NZ_JAYGIL010000007.1"/>
</dbReference>
<evidence type="ECO:0000313" key="2">
    <source>
        <dbReference type="Proteomes" id="UP001303899"/>
    </source>
</evidence>
<accession>A0ABU5S2S3</accession>
<organism evidence="1 2">
    <name type="scientific">Arcicella gelida</name>
    <dbReference type="NCBI Taxonomy" id="2984195"/>
    <lineage>
        <taxon>Bacteria</taxon>
        <taxon>Pseudomonadati</taxon>
        <taxon>Bacteroidota</taxon>
        <taxon>Cytophagia</taxon>
        <taxon>Cytophagales</taxon>
        <taxon>Flectobacillaceae</taxon>
        <taxon>Arcicella</taxon>
    </lineage>
</organism>
<dbReference type="EMBL" id="JAYGIL010000007">
    <property type="protein sequence ID" value="MEA5402743.1"/>
    <property type="molecule type" value="Genomic_DNA"/>
</dbReference>
<gene>
    <name evidence="1" type="ORF">VB776_07450</name>
</gene>
<comment type="caution">
    <text evidence="1">The sequence shown here is derived from an EMBL/GenBank/DDBJ whole genome shotgun (WGS) entry which is preliminary data.</text>
</comment>
<name>A0ABU5S2S3_9BACT</name>
<keyword evidence="2" id="KW-1185">Reference proteome</keyword>
<sequence>MKKNAFTIVFILNLFHTTIAQVWQWSAPVEGIIHSETNANPQAFLWIPENCKEVKGVVLGMHNMVEEGMLENTNFRKTLSNIGFAEIWVTPTLEFPFDFHGHAPKHFQSMMNTLAEISGYKELSTAPIVPIGHSAMATYPWNFAAWNPERTLAVISVHGDTPQTNLTGYGRANVDWENRNIEGVPSLFIMGEYEWWEKRLEPGFKHVAKFPKTPITFFADAGHGHFDYNDVMVDYVALFIEKAAKYRLPKGKNQPLHPVYPQNGWLIDRWRKDSLPTTQPQPYHLYQGNKYEASWCFDETHAKVTEVFYAKARRKKMQYLGFLQDGQILVPVNNHAVYQPIFKPLADGISFQLEAFFTDSLRKHIVSKHSTTPLLIDRICGPVKKLNDTTFQLSFYRMGFKNQKRSNSIWLLAHNDGDDTYKSAVQQLEIKFPLKNIQGTAQSIAFDVIPNQKKGIRSINLNGLSSANLPVSYYVKEGPAYVENGRLIFTKIPPKTKFPIKVTVIAWQYGIAGKIQSAEPVEQRFEIYQ</sequence>